<dbReference type="RefSeq" id="XP_009652748.1">
    <property type="nucleotide sequence ID" value="XM_009654453.1"/>
</dbReference>
<dbReference type="InParanoid" id="G2X364"/>
<reference evidence="2 3" key="1">
    <citation type="submission" date="2008-03" db="EMBL/GenBank/DDBJ databases">
        <title>The Genome Sequence of Verticillium dahliae VdLs.17.</title>
        <authorList>
            <consortium name="The Broad Institute Genome Sequencing Platform"/>
            <person name="Ma L.-J.J."/>
            <person name="Klosterman S.J."/>
            <person name="Subbarao K."/>
            <person name="Dobinson K."/>
            <person name="Veronese P."/>
            <person name="Kang S."/>
            <person name="Gold S.E."/>
            <person name="Young S."/>
            <person name="Jaffe D."/>
            <person name="Gnerre S."/>
            <person name="Berlin A."/>
            <person name="Heiman D."/>
            <person name="Hepburn T."/>
            <person name="Sykes S."/>
            <person name="Alvarado L."/>
            <person name="Kodira C.D."/>
            <person name="Lander E."/>
            <person name="Galagan J."/>
            <person name="Nusbaum C."/>
            <person name="Birren B."/>
        </authorList>
    </citation>
    <scope>NUCLEOTIDE SEQUENCE [LARGE SCALE GENOMIC DNA]</scope>
    <source>
        <strain evidence="3">VdLs.17 / ATCC MYA-4575 / FGSC 10137</strain>
    </source>
</reference>
<accession>G2X364</accession>
<evidence type="ECO:0000256" key="1">
    <source>
        <dbReference type="SAM" id="MobiDB-lite"/>
    </source>
</evidence>
<dbReference type="HOGENOM" id="CLU_559222_0_0_1"/>
<evidence type="ECO:0000313" key="2">
    <source>
        <dbReference type="EMBL" id="EGY23411.1"/>
    </source>
</evidence>
<feature type="region of interest" description="Disordered" evidence="1">
    <location>
        <begin position="162"/>
        <end position="197"/>
    </location>
</feature>
<proteinExistence type="predicted"/>
<gene>
    <name evidence="2" type="ORF">VDAG_04849</name>
</gene>
<feature type="compositionally biased region" description="Low complexity" evidence="1">
    <location>
        <begin position="167"/>
        <end position="177"/>
    </location>
</feature>
<organism evidence="2 3">
    <name type="scientific">Verticillium dahliae (strain VdLs.17 / ATCC MYA-4575 / FGSC 10137)</name>
    <name type="common">Verticillium wilt</name>
    <dbReference type="NCBI Taxonomy" id="498257"/>
    <lineage>
        <taxon>Eukaryota</taxon>
        <taxon>Fungi</taxon>
        <taxon>Dikarya</taxon>
        <taxon>Ascomycota</taxon>
        <taxon>Pezizomycotina</taxon>
        <taxon>Sordariomycetes</taxon>
        <taxon>Hypocreomycetidae</taxon>
        <taxon>Glomerellales</taxon>
        <taxon>Plectosphaerellaceae</taxon>
        <taxon>Verticillium</taxon>
    </lineage>
</organism>
<sequence length="488" mass="53972">MNPLDLVASAPGSTLQNSLPCQELLFSDLDPTMSPPTSVPPGLDELDDFLSVQHAAEADDVDSSNVTTSVRDDGLSDGCLTDSFFNQGCFADGFIEGCFTESRFADDYNEGYLTNYSIVELSTESHHALMDCSLFSRDGIPSGADELFDDFICWDAANLTEPPSGCSDTSTLSTTDSLEQDRSCAESSPSWVGDSPGWGPLTTGLLSVDEVGCLMDEDDQLQLGESTPPPDTSKVDEDDDVIFLYERTCLSRKRLQKNRRHHPRLLGRSHSSDSSLYFAPISEALARSKNRFKAHKLSKRPERCRSPAPTARDPRRWMNEWFRLEKVGVYESGGRSVSEYTWMGQKRGWGKGRRAQDLADASQISYVVVRRSSEGYGIKASWNEESAMFLGEDGMNNKTVRLSKCEPPIRPTFWLEDHKMDLLIRMIRDQNMDSTGFGRGPVSVPSFHSVQPLKEQNSRCSSSSVRSGTAAIAFTCAEESRTGVRESG</sequence>
<protein>
    <submittedName>
        <fullName evidence="2">Uncharacterized protein</fullName>
    </submittedName>
</protein>
<dbReference type="EMBL" id="DS572702">
    <property type="protein sequence ID" value="EGY23411.1"/>
    <property type="molecule type" value="Genomic_DNA"/>
</dbReference>
<dbReference type="Proteomes" id="UP000001611">
    <property type="component" value="Chromosome 3"/>
</dbReference>
<evidence type="ECO:0000313" key="3">
    <source>
        <dbReference type="Proteomes" id="UP000001611"/>
    </source>
</evidence>
<dbReference type="GeneID" id="20706312"/>
<dbReference type="AlphaFoldDB" id="G2X364"/>
<dbReference type="KEGG" id="vda:VDAG_04849"/>
<name>G2X364_VERDV</name>
<keyword evidence="3" id="KW-1185">Reference proteome</keyword>